<dbReference type="Proteomes" id="UP000825729">
    <property type="component" value="Unassembled WGS sequence"/>
</dbReference>
<protein>
    <submittedName>
        <fullName evidence="1">Uncharacterized protein</fullName>
    </submittedName>
</protein>
<accession>A0AAV7DUD4</accession>
<dbReference type="AlphaFoldDB" id="A0AAV7DUD4"/>
<name>A0AAV7DUD4_ARIFI</name>
<dbReference type="EMBL" id="JAINDJ010000008">
    <property type="protein sequence ID" value="KAG9438912.1"/>
    <property type="molecule type" value="Genomic_DNA"/>
</dbReference>
<keyword evidence="2" id="KW-1185">Reference proteome</keyword>
<evidence type="ECO:0000313" key="1">
    <source>
        <dbReference type="EMBL" id="KAG9438912.1"/>
    </source>
</evidence>
<evidence type="ECO:0000313" key="2">
    <source>
        <dbReference type="Proteomes" id="UP000825729"/>
    </source>
</evidence>
<reference evidence="1 2" key="1">
    <citation type="submission" date="2021-07" db="EMBL/GenBank/DDBJ databases">
        <title>The Aristolochia fimbriata genome: insights into angiosperm evolution, floral development and chemical biosynthesis.</title>
        <authorList>
            <person name="Jiao Y."/>
        </authorList>
    </citation>
    <scope>NUCLEOTIDE SEQUENCE [LARGE SCALE GENOMIC DNA]</scope>
    <source>
        <strain evidence="1">IBCAS-2021</strain>
        <tissue evidence="1">Leaf</tissue>
    </source>
</reference>
<sequence>MFTGILLLLDLEGNIIPHSEGVTFTSISRSKSGMSSCQQGMDKAPGKPDSDGLIALLLFRFSDYLHLPNSVKDGIVRKDADSLSRMFFDPAYIAGKTDGSLSDFWIL</sequence>
<organism evidence="1 2">
    <name type="scientific">Aristolochia fimbriata</name>
    <name type="common">White veined hardy Dutchman's pipe vine</name>
    <dbReference type="NCBI Taxonomy" id="158543"/>
    <lineage>
        <taxon>Eukaryota</taxon>
        <taxon>Viridiplantae</taxon>
        <taxon>Streptophyta</taxon>
        <taxon>Embryophyta</taxon>
        <taxon>Tracheophyta</taxon>
        <taxon>Spermatophyta</taxon>
        <taxon>Magnoliopsida</taxon>
        <taxon>Magnoliidae</taxon>
        <taxon>Piperales</taxon>
        <taxon>Aristolochiaceae</taxon>
        <taxon>Aristolochia</taxon>
    </lineage>
</organism>
<comment type="caution">
    <text evidence="1">The sequence shown here is derived from an EMBL/GenBank/DDBJ whole genome shotgun (WGS) entry which is preliminary data.</text>
</comment>
<gene>
    <name evidence="1" type="ORF">H6P81_019077</name>
</gene>
<proteinExistence type="predicted"/>